<name>A0A8J8CHK7_9CYAN</name>
<evidence type="ECO:0000313" key="1">
    <source>
        <dbReference type="EMBL" id="NDJ16759.1"/>
    </source>
</evidence>
<dbReference type="AlphaFoldDB" id="A0A8J8CHK7"/>
<evidence type="ECO:0000313" key="2">
    <source>
        <dbReference type="Proteomes" id="UP000646053"/>
    </source>
</evidence>
<comment type="caution">
    <text evidence="1">The sequence shown here is derived from an EMBL/GenBank/DDBJ whole genome shotgun (WGS) entry which is preliminary data.</text>
</comment>
<reference evidence="1" key="1">
    <citation type="submission" date="2019-12" db="EMBL/GenBank/DDBJ databases">
        <title>High-Quality draft genome sequences of three cyanobacteria isolated from the limestone walls of the Old Cathedral of Coimbra.</title>
        <authorList>
            <person name="Tiago I."/>
            <person name="Soares F."/>
            <person name="Portugal A."/>
        </authorList>
    </citation>
    <scope>NUCLEOTIDE SEQUENCE</scope>
    <source>
        <strain evidence="1">A</strain>
    </source>
</reference>
<dbReference type="EMBL" id="WVIE01000005">
    <property type="protein sequence ID" value="NDJ16759.1"/>
    <property type="molecule type" value="Genomic_DNA"/>
</dbReference>
<sequence>MPEKLLLAIVVTFCFSCLQQLSTPTAKILPQIEQTRYRLASLLTPPTHQPSNAAPSAHP</sequence>
<keyword evidence="2" id="KW-1185">Reference proteome</keyword>
<gene>
    <name evidence="1" type="ORF">GS601_05555</name>
</gene>
<organism evidence="1 2">
    <name type="scientific">Myxacorys almedinensis A</name>
    <dbReference type="NCBI Taxonomy" id="2690445"/>
    <lineage>
        <taxon>Bacteria</taxon>
        <taxon>Bacillati</taxon>
        <taxon>Cyanobacteriota</taxon>
        <taxon>Cyanophyceae</taxon>
        <taxon>Leptolyngbyales</taxon>
        <taxon>Leptolyngbyaceae</taxon>
        <taxon>Myxacorys</taxon>
        <taxon>Myxacorys almedinensis</taxon>
    </lineage>
</organism>
<protein>
    <submittedName>
        <fullName evidence="1">Uncharacterized protein</fullName>
    </submittedName>
</protein>
<dbReference type="RefSeq" id="WP_162422279.1">
    <property type="nucleotide sequence ID" value="NZ_WVIE01000005.1"/>
</dbReference>
<dbReference type="Proteomes" id="UP000646053">
    <property type="component" value="Unassembled WGS sequence"/>
</dbReference>
<accession>A0A8J8CHK7</accession>
<proteinExistence type="predicted"/>